<feature type="compositionally biased region" description="Low complexity" evidence="1">
    <location>
        <begin position="280"/>
        <end position="301"/>
    </location>
</feature>
<feature type="compositionally biased region" description="Pro residues" evidence="1">
    <location>
        <begin position="336"/>
        <end position="348"/>
    </location>
</feature>
<dbReference type="EMBL" id="KN838792">
    <property type="protein sequence ID" value="KIJ94463.1"/>
    <property type="molecule type" value="Genomic_DNA"/>
</dbReference>
<reference evidence="3 4" key="1">
    <citation type="submission" date="2014-04" db="EMBL/GenBank/DDBJ databases">
        <authorList>
            <consortium name="DOE Joint Genome Institute"/>
            <person name="Kuo A."/>
            <person name="Kohler A."/>
            <person name="Nagy L.G."/>
            <person name="Floudas D."/>
            <person name="Copeland A."/>
            <person name="Barry K.W."/>
            <person name="Cichocki N."/>
            <person name="Veneault-Fourrey C."/>
            <person name="LaButti K."/>
            <person name="Lindquist E.A."/>
            <person name="Lipzen A."/>
            <person name="Lundell T."/>
            <person name="Morin E."/>
            <person name="Murat C."/>
            <person name="Sun H."/>
            <person name="Tunlid A."/>
            <person name="Henrissat B."/>
            <person name="Grigoriev I.V."/>
            <person name="Hibbett D.S."/>
            <person name="Martin F."/>
            <person name="Nordberg H.P."/>
            <person name="Cantor M.N."/>
            <person name="Hua S.X."/>
        </authorList>
    </citation>
    <scope>NUCLEOTIDE SEQUENCE [LARGE SCALE GENOMIC DNA]</scope>
    <source>
        <strain evidence="3 4">LaAM-08-1</strain>
    </source>
</reference>
<evidence type="ECO:0000313" key="4">
    <source>
        <dbReference type="Proteomes" id="UP000054477"/>
    </source>
</evidence>
<feature type="compositionally biased region" description="Acidic residues" evidence="1">
    <location>
        <begin position="1"/>
        <end position="16"/>
    </location>
</feature>
<sequence>MDDEDYSDLTDIESDDDHPKKKAKNSGPKERGGYRIKKALKVPRATTYTAQALYDQIHNCDINLEPEYQRDVVWPESKQIGIIDSVFRNFYIPPVIFAVNSFDDGSETKTCIDGKQRLTSIHRFMDGLCVIDKDPISGEKLWFKDVPGLKTTTKTRKILPEKLRKLFANKQIVCVEYQDITDSDEREIFQRVQLGMALTPAEKLQVKHVDIRMNTRVSKCLMDFIGDLAPAKLAGDVGIPAGSQSGGEKRKRKVVDDSEEELEDGEDDEQYQPKTKKKAGSSSSKPDAPKSTPRTASKPSSAPTPSPSNPPTSRLAVLRATKESLAMSRAASKPSSIPPKLPSLPAPPSSMSTEQPVPPMLPSPGHQFTFPSSSVGNQQQQPQQQQQQHSYQQAALQQPSVPSPTIPGPSLEASLMAAMRQPEARRQDHAPPPRSASASGYGDRAGRPYDERSGSGSGRYDGRYENDRGPGWTGGEYSSKRATDNGWPARR</sequence>
<organism evidence="3 4">
    <name type="scientific">Laccaria amethystina LaAM-08-1</name>
    <dbReference type="NCBI Taxonomy" id="1095629"/>
    <lineage>
        <taxon>Eukaryota</taxon>
        <taxon>Fungi</taxon>
        <taxon>Dikarya</taxon>
        <taxon>Basidiomycota</taxon>
        <taxon>Agaricomycotina</taxon>
        <taxon>Agaricomycetes</taxon>
        <taxon>Agaricomycetidae</taxon>
        <taxon>Agaricales</taxon>
        <taxon>Agaricineae</taxon>
        <taxon>Hydnangiaceae</taxon>
        <taxon>Laccaria</taxon>
    </lineage>
</organism>
<keyword evidence="4" id="KW-1185">Reference proteome</keyword>
<evidence type="ECO:0000259" key="2">
    <source>
        <dbReference type="Pfam" id="PF03235"/>
    </source>
</evidence>
<dbReference type="HOGENOM" id="CLU_013023_2_2_1"/>
<evidence type="ECO:0000313" key="3">
    <source>
        <dbReference type="EMBL" id="KIJ94463.1"/>
    </source>
</evidence>
<feature type="compositionally biased region" description="Acidic residues" evidence="1">
    <location>
        <begin position="257"/>
        <end position="270"/>
    </location>
</feature>
<feature type="compositionally biased region" description="Low complexity" evidence="1">
    <location>
        <begin position="378"/>
        <end position="398"/>
    </location>
</feature>
<evidence type="ECO:0000256" key="1">
    <source>
        <dbReference type="SAM" id="MobiDB-lite"/>
    </source>
</evidence>
<reference evidence="4" key="2">
    <citation type="submission" date="2015-01" db="EMBL/GenBank/DDBJ databases">
        <title>Evolutionary Origins and Diversification of the Mycorrhizal Mutualists.</title>
        <authorList>
            <consortium name="DOE Joint Genome Institute"/>
            <consortium name="Mycorrhizal Genomics Consortium"/>
            <person name="Kohler A."/>
            <person name="Kuo A."/>
            <person name="Nagy L.G."/>
            <person name="Floudas D."/>
            <person name="Copeland A."/>
            <person name="Barry K.W."/>
            <person name="Cichocki N."/>
            <person name="Veneault-Fourrey C."/>
            <person name="LaButti K."/>
            <person name="Lindquist E.A."/>
            <person name="Lipzen A."/>
            <person name="Lundell T."/>
            <person name="Morin E."/>
            <person name="Murat C."/>
            <person name="Riley R."/>
            <person name="Ohm R."/>
            <person name="Sun H."/>
            <person name="Tunlid A."/>
            <person name="Henrissat B."/>
            <person name="Grigoriev I.V."/>
            <person name="Hibbett D.S."/>
            <person name="Martin F."/>
        </authorList>
    </citation>
    <scope>NUCLEOTIDE SEQUENCE [LARGE SCALE GENOMIC DNA]</scope>
    <source>
        <strain evidence="4">LaAM-08-1</strain>
    </source>
</reference>
<feature type="region of interest" description="Disordered" evidence="1">
    <location>
        <begin position="1"/>
        <end position="31"/>
    </location>
</feature>
<protein>
    <recommendedName>
        <fullName evidence="2">GmrSD restriction endonucleases N-terminal domain-containing protein</fullName>
    </recommendedName>
</protein>
<dbReference type="AlphaFoldDB" id="A0A0C9WZS1"/>
<feature type="compositionally biased region" description="Basic and acidic residues" evidence="1">
    <location>
        <begin position="444"/>
        <end position="453"/>
    </location>
</feature>
<dbReference type="PANTHER" id="PTHR39639:SF1">
    <property type="entry name" value="DUF262 DOMAIN-CONTAINING PROTEIN"/>
    <property type="match status" value="1"/>
</dbReference>
<feature type="region of interest" description="Disordered" evidence="1">
    <location>
        <begin position="235"/>
        <end position="491"/>
    </location>
</feature>
<proteinExistence type="predicted"/>
<dbReference type="Proteomes" id="UP000054477">
    <property type="component" value="Unassembled WGS sequence"/>
</dbReference>
<accession>A0A0C9WZS1</accession>
<name>A0A0C9WZS1_9AGAR</name>
<dbReference type="STRING" id="1095629.A0A0C9WZS1"/>
<feature type="domain" description="GmrSD restriction endonucleases N-terminal" evidence="2">
    <location>
        <begin position="63"/>
        <end position="204"/>
    </location>
</feature>
<dbReference type="InterPro" id="IPR004919">
    <property type="entry name" value="GmrSD_N"/>
</dbReference>
<dbReference type="OrthoDB" id="5419821at2759"/>
<dbReference type="PANTHER" id="PTHR39639">
    <property type="entry name" value="CHROMOSOME 16, WHOLE GENOME SHOTGUN SEQUENCE"/>
    <property type="match status" value="1"/>
</dbReference>
<feature type="compositionally biased region" description="Basic and acidic residues" evidence="1">
    <location>
        <begin position="422"/>
        <end position="431"/>
    </location>
</feature>
<dbReference type="Pfam" id="PF03235">
    <property type="entry name" value="GmrSD_N"/>
    <property type="match status" value="1"/>
</dbReference>
<gene>
    <name evidence="3" type="ORF">K443DRAFT_683730</name>
</gene>